<evidence type="ECO:0000313" key="2">
    <source>
        <dbReference type="EMBL" id="MDI6452075.1"/>
    </source>
</evidence>
<feature type="transmembrane region" description="Helical" evidence="1">
    <location>
        <begin position="130"/>
        <end position="149"/>
    </location>
</feature>
<dbReference type="PANTHER" id="PTHR40044">
    <property type="entry name" value="INTEGRAL MEMBRANE PROTEIN-RELATED"/>
    <property type="match status" value="1"/>
</dbReference>
<dbReference type="Proteomes" id="UP001431532">
    <property type="component" value="Unassembled WGS sequence"/>
</dbReference>
<feature type="transmembrane region" description="Helical" evidence="1">
    <location>
        <begin position="96"/>
        <end position="118"/>
    </location>
</feature>
<keyword evidence="3" id="KW-1185">Reference proteome</keyword>
<keyword evidence="1" id="KW-1133">Transmembrane helix</keyword>
<sequence>MNKMVLRDFLKQSMIASVYVVLVYVFQFASFGLIQFRIAEVLMILVFFDKKSIIGLTVGCFIANLVGGAIIIDVIFGTMATTIAGFLMWYTRKVPLFAMVWPAIINGVIIGLILTYGYHLGPLYITMPSVFIGEFVVLYVLGVPIYYSLKDNQDFLEFFKN</sequence>
<dbReference type="InterPro" id="IPR010387">
    <property type="entry name" value="QueT"/>
</dbReference>
<proteinExistence type="predicted"/>
<feature type="transmembrane region" description="Helical" evidence="1">
    <location>
        <begin position="53"/>
        <end position="76"/>
    </location>
</feature>
<evidence type="ECO:0000256" key="1">
    <source>
        <dbReference type="SAM" id="Phobius"/>
    </source>
</evidence>
<accession>A0AAW6U5H6</accession>
<comment type="caution">
    <text evidence="2">The sequence shown here is derived from an EMBL/GenBank/DDBJ whole genome shotgun (WGS) entry which is preliminary data.</text>
</comment>
<dbReference type="PANTHER" id="PTHR40044:SF1">
    <property type="entry name" value="INTEGRAL MEMBRANE PROTEIN"/>
    <property type="match status" value="1"/>
</dbReference>
<dbReference type="EMBL" id="JASCXW010000001">
    <property type="protein sequence ID" value="MDI6452075.1"/>
    <property type="molecule type" value="Genomic_DNA"/>
</dbReference>
<organism evidence="2 3">
    <name type="scientific">Peloplasma aerotolerans</name>
    <dbReference type="NCBI Taxonomy" id="3044389"/>
    <lineage>
        <taxon>Bacteria</taxon>
        <taxon>Bacillati</taxon>
        <taxon>Mycoplasmatota</taxon>
        <taxon>Mollicutes</taxon>
        <taxon>Acholeplasmatales</taxon>
        <taxon>Acholeplasmataceae</taxon>
        <taxon>Peloplasma</taxon>
    </lineage>
</organism>
<dbReference type="AlphaFoldDB" id="A0AAW6U5H6"/>
<keyword evidence="1" id="KW-0472">Membrane</keyword>
<keyword evidence="1" id="KW-0812">Transmembrane</keyword>
<gene>
    <name evidence="2" type="ORF">QJ521_00735</name>
</gene>
<feature type="transmembrane region" description="Helical" evidence="1">
    <location>
        <begin position="21"/>
        <end position="47"/>
    </location>
</feature>
<protein>
    <submittedName>
        <fullName evidence="2">QueT transporter family protein</fullName>
    </submittedName>
</protein>
<reference evidence="2" key="1">
    <citation type="submission" date="2023-05" db="EMBL/GenBank/DDBJ databases">
        <title>Mariniplasma microaerophilum sp. nov., a novel anaerobic mollicute isolated from terrestrial mud volcano, Taman Peninsula, Russia.</title>
        <authorList>
            <person name="Khomyakova M.A."/>
            <person name="Merkel A.Y."/>
            <person name="Slobodkin A.I."/>
        </authorList>
    </citation>
    <scope>NUCLEOTIDE SEQUENCE</scope>
    <source>
        <strain evidence="2">M4Ah</strain>
    </source>
</reference>
<evidence type="ECO:0000313" key="3">
    <source>
        <dbReference type="Proteomes" id="UP001431532"/>
    </source>
</evidence>
<dbReference type="RefSeq" id="WP_282838475.1">
    <property type="nucleotide sequence ID" value="NZ_JASCXW010000001.1"/>
</dbReference>
<dbReference type="PIRSF" id="PIRSF031501">
    <property type="entry name" value="QueT"/>
    <property type="match status" value="1"/>
</dbReference>
<dbReference type="Pfam" id="PF06177">
    <property type="entry name" value="QueT"/>
    <property type="match status" value="1"/>
</dbReference>
<name>A0AAW6U5H6_9MOLU</name>